<accession>A0A7X0F0R2</accession>
<dbReference type="EMBL" id="JACHJB010000002">
    <property type="protein sequence ID" value="MBB6348125.1"/>
    <property type="molecule type" value="Genomic_DNA"/>
</dbReference>
<evidence type="ECO:0000313" key="2">
    <source>
        <dbReference type="EMBL" id="MBB6348125.1"/>
    </source>
</evidence>
<keyword evidence="3" id="KW-1185">Reference proteome</keyword>
<feature type="signal peptide" evidence="1">
    <location>
        <begin position="1"/>
        <end position="19"/>
    </location>
</feature>
<sequence>MNRTIVTLIMLLCAGCGTAARGETGPLSPLLEPGQLKDGRTWTVAATSHGTWRELDESLVPCGNRVIAPMEAATRWRSFTATDGTTVTQVVVSGVDAMDAFKAFYAECGAVGSVDSVTGPKNIARHDGEVEVAAMSKDRFIVIGGTASDTQLQLFAETARTHLDAVGTGTG</sequence>
<dbReference type="Proteomes" id="UP000583800">
    <property type="component" value="Unassembled WGS sequence"/>
</dbReference>
<dbReference type="RefSeq" id="WP_185085947.1">
    <property type="nucleotide sequence ID" value="NZ_JACHJB010000002.1"/>
</dbReference>
<comment type="caution">
    <text evidence="2">The sequence shown here is derived from an EMBL/GenBank/DDBJ whole genome shotgun (WGS) entry which is preliminary data.</text>
</comment>
<dbReference type="AlphaFoldDB" id="A0A7X0F0R2"/>
<reference evidence="2 3" key="1">
    <citation type="submission" date="2020-08" db="EMBL/GenBank/DDBJ databases">
        <title>Sequencing the genomes of 1000 actinobacteria strains.</title>
        <authorList>
            <person name="Klenk H.-P."/>
        </authorList>
    </citation>
    <scope>NUCLEOTIDE SEQUENCE [LARGE SCALE GENOMIC DNA]</scope>
    <source>
        <strain evidence="2 3">DSM 45913</strain>
    </source>
</reference>
<organism evidence="2 3">
    <name type="scientific">Nonomuraea muscovyensis</name>
    <dbReference type="NCBI Taxonomy" id="1124761"/>
    <lineage>
        <taxon>Bacteria</taxon>
        <taxon>Bacillati</taxon>
        <taxon>Actinomycetota</taxon>
        <taxon>Actinomycetes</taxon>
        <taxon>Streptosporangiales</taxon>
        <taxon>Streptosporangiaceae</taxon>
        <taxon>Nonomuraea</taxon>
    </lineage>
</organism>
<gene>
    <name evidence="2" type="ORF">FHU36_004670</name>
</gene>
<evidence type="ECO:0000256" key="1">
    <source>
        <dbReference type="SAM" id="SignalP"/>
    </source>
</evidence>
<proteinExistence type="predicted"/>
<evidence type="ECO:0000313" key="3">
    <source>
        <dbReference type="Proteomes" id="UP000583800"/>
    </source>
</evidence>
<feature type="chain" id="PRO_5038613898" evidence="1">
    <location>
        <begin position="20"/>
        <end position="171"/>
    </location>
</feature>
<keyword evidence="1" id="KW-0732">Signal</keyword>
<protein>
    <submittedName>
        <fullName evidence="2">Uncharacterized protein</fullName>
    </submittedName>
</protein>
<name>A0A7X0F0R2_9ACTN</name>